<dbReference type="GO" id="GO:0008180">
    <property type="term" value="C:COP9 signalosome"/>
    <property type="evidence" value="ECO:0007669"/>
    <property type="project" value="TreeGrafter"/>
</dbReference>
<dbReference type="Proteomes" id="UP000224854">
    <property type="component" value="Unassembled WGS sequence"/>
</dbReference>
<dbReference type="PANTHER" id="PTHR10758">
    <property type="entry name" value="26S PROTEASOME NON-ATPASE REGULATORY SUBUNIT 3/COP9 SIGNALOSOME COMPLEX SUBUNIT 3"/>
    <property type="match status" value="1"/>
</dbReference>
<evidence type="ECO:0000313" key="4">
    <source>
        <dbReference type="Proteomes" id="UP000224854"/>
    </source>
</evidence>
<keyword evidence="1" id="KW-0963">Cytoplasm</keyword>
<sequence>MEALNKTLERCPSPEDYGTNYALLHSAWKDYALSVFSTPKATQALIGENALSILKFLDPSLDSIASLFVINTALAQKDVSKEVLDKVVLFLCTFDACQVRYAGAALSALLTKIASENLFSPPVAINLLVEAMVRLEPSGTMFTHLHLPLARLAYTSGCSELGARVLDSDILFYPTTTSIKELRPLCEPGLPPYVFMSTKTGLTSLVTASTVLEYNLVRSLIYISFCDWAKACAALEQIVTHPCKDKNVSKIMIDAHKRWLLVSLLHRGKMSHTPPFTSRPALGVYNTKNRPYLAVAELFDTDNVVRFADTCQENTQLWRADATESLMDQVIMAYQKWRIINLQNSYVCLSLSHVRRATLDAVTRQPLPSNAALVVMVQDMIDSGMLKANIALQEEDPDKDGSLVFTQNSQGLSEKEFGATISRTVQSIEDLGQQYRLVDERLSSNADYVRYMVQSKKRSESDKELDPTLGFESQVEDEDLMTGVVVHS</sequence>
<evidence type="ECO:0000313" key="3">
    <source>
        <dbReference type="EMBL" id="PHH83127.1"/>
    </source>
</evidence>
<organism evidence="3 4">
    <name type="scientific">Ophiocordyceps australis</name>
    <dbReference type="NCBI Taxonomy" id="1399860"/>
    <lineage>
        <taxon>Eukaryota</taxon>
        <taxon>Fungi</taxon>
        <taxon>Dikarya</taxon>
        <taxon>Ascomycota</taxon>
        <taxon>Pezizomycotina</taxon>
        <taxon>Sordariomycetes</taxon>
        <taxon>Hypocreomycetidae</taxon>
        <taxon>Hypocreales</taxon>
        <taxon>Ophiocordycipitaceae</taxon>
        <taxon>Ophiocordyceps</taxon>
    </lineage>
</organism>
<evidence type="ECO:0000256" key="1">
    <source>
        <dbReference type="ARBA" id="ARBA00022490"/>
    </source>
</evidence>
<proteinExistence type="predicted"/>
<dbReference type="Pfam" id="PF22788">
    <property type="entry name" value="COP9_hel_rpt"/>
    <property type="match status" value="1"/>
</dbReference>
<protein>
    <recommendedName>
        <fullName evidence="2">COP9 signalosome complex subunit 3 N-terminal helical repeats domain-containing protein</fullName>
    </recommendedName>
</protein>
<dbReference type="InterPro" id="IPR050756">
    <property type="entry name" value="CSN3"/>
</dbReference>
<reference evidence="3 4" key="1">
    <citation type="submission" date="2017-06" db="EMBL/GenBank/DDBJ databases">
        <title>Ant-infecting Ophiocordyceps genomes reveal a high diversity of potential behavioral manipulation genes and a possible major role for enterotoxins.</title>
        <authorList>
            <person name="De Bekker C."/>
            <person name="Evans H.C."/>
            <person name="Brachmann A."/>
            <person name="Hughes D.P."/>
        </authorList>
    </citation>
    <scope>NUCLEOTIDE SEQUENCE [LARGE SCALE GENOMIC DNA]</scope>
    <source>
        <strain evidence="3 4">1348a</strain>
    </source>
</reference>
<comment type="caution">
    <text evidence="3">The sequence shown here is derived from an EMBL/GenBank/DDBJ whole genome shotgun (WGS) entry which is preliminary data.</text>
</comment>
<dbReference type="EMBL" id="NJEU01000026">
    <property type="protein sequence ID" value="PHH83127.1"/>
    <property type="molecule type" value="Genomic_DNA"/>
</dbReference>
<dbReference type="PANTHER" id="PTHR10758:SF1">
    <property type="entry name" value="COP9 SIGNALOSOME COMPLEX SUBUNIT 3"/>
    <property type="match status" value="1"/>
</dbReference>
<dbReference type="OrthoDB" id="29061at2759"/>
<dbReference type="InterPro" id="IPR055089">
    <property type="entry name" value="COP9_N"/>
</dbReference>
<accession>A0A2C5ZPW5</accession>
<name>A0A2C5ZPW5_9HYPO</name>
<gene>
    <name evidence="3" type="ORF">CDD82_3420</name>
</gene>
<feature type="domain" description="COP9 signalosome complex subunit 3 N-terminal helical repeats" evidence="2">
    <location>
        <begin position="52"/>
        <end position="278"/>
    </location>
</feature>
<dbReference type="AlphaFoldDB" id="A0A2C5ZPW5"/>
<evidence type="ECO:0000259" key="2">
    <source>
        <dbReference type="Pfam" id="PF22788"/>
    </source>
</evidence>
<keyword evidence="4" id="KW-1185">Reference proteome</keyword>
<dbReference type="GO" id="GO:0006511">
    <property type="term" value="P:ubiquitin-dependent protein catabolic process"/>
    <property type="evidence" value="ECO:0007669"/>
    <property type="project" value="TreeGrafter"/>
</dbReference>